<dbReference type="Gene3D" id="1.10.10.10">
    <property type="entry name" value="Winged helix-like DNA-binding domain superfamily/Winged helix DNA-binding domain"/>
    <property type="match status" value="1"/>
</dbReference>
<proteinExistence type="predicted"/>
<reference evidence="2 3" key="1">
    <citation type="journal article" date="2014" name="Int. J. Syst. Evol. Microbiol.">
        <title>Thermococcus paralvinellae sp. nov. and Thermococcus cleftensis sp. nov. of hyperthermophilic heterotrophs from deep-sea hydrothermal vents.</title>
        <authorList>
            <person name="Hensley S.A."/>
            <person name="Jung J.H."/>
            <person name="Park C.S."/>
            <person name="Holden J.F."/>
        </authorList>
    </citation>
    <scope>NUCLEOTIDE SEQUENCE [LARGE SCALE GENOMIC DNA]</scope>
    <source>
        <strain evidence="2 3">ES1</strain>
    </source>
</reference>
<dbReference type="GeneID" id="24907500"/>
<keyword evidence="3" id="KW-1185">Reference proteome</keyword>
<gene>
    <name evidence="2" type="ORF">TES1_1728</name>
</gene>
<evidence type="ECO:0000313" key="2">
    <source>
        <dbReference type="EMBL" id="AHF81103.1"/>
    </source>
</evidence>
<organism evidence="2 3">
    <name type="scientific">Thermococcus paralvinellae</name>
    <dbReference type="NCBI Taxonomy" id="582419"/>
    <lineage>
        <taxon>Archaea</taxon>
        <taxon>Methanobacteriati</taxon>
        <taxon>Methanobacteriota</taxon>
        <taxon>Thermococci</taxon>
        <taxon>Thermococcales</taxon>
        <taxon>Thermococcaceae</taxon>
        <taxon>Thermococcus</taxon>
    </lineage>
</organism>
<dbReference type="RefSeq" id="WP_042682092.1">
    <property type="nucleotide sequence ID" value="NZ_CP006965.1"/>
</dbReference>
<name>W0I9K5_9EURY</name>
<protein>
    <submittedName>
        <fullName evidence="2">Transcriptional regulator, PadR family</fullName>
    </submittedName>
</protein>
<dbReference type="Pfam" id="PF03551">
    <property type="entry name" value="PadR"/>
    <property type="match status" value="1"/>
</dbReference>
<dbReference type="STRING" id="582419.TES1_1728"/>
<evidence type="ECO:0000313" key="3">
    <source>
        <dbReference type="Proteomes" id="UP000019027"/>
    </source>
</evidence>
<dbReference type="InterPro" id="IPR005149">
    <property type="entry name" value="Tscrpt_reg_PadR_N"/>
</dbReference>
<accession>W0I9K5</accession>
<dbReference type="AlphaFoldDB" id="W0I9K5"/>
<dbReference type="SUPFAM" id="SSF46785">
    <property type="entry name" value="Winged helix' DNA-binding domain"/>
    <property type="match status" value="1"/>
</dbReference>
<dbReference type="Proteomes" id="UP000019027">
    <property type="component" value="Chromosome"/>
</dbReference>
<dbReference type="InterPro" id="IPR036388">
    <property type="entry name" value="WH-like_DNA-bd_sf"/>
</dbReference>
<dbReference type="OrthoDB" id="56053at2157"/>
<evidence type="ECO:0000259" key="1">
    <source>
        <dbReference type="Pfam" id="PF03551"/>
    </source>
</evidence>
<dbReference type="PANTHER" id="PTHR33169:SF14">
    <property type="entry name" value="TRANSCRIPTIONAL REGULATOR RV3488"/>
    <property type="match status" value="1"/>
</dbReference>
<dbReference type="PANTHER" id="PTHR33169">
    <property type="entry name" value="PADR-FAMILY TRANSCRIPTIONAL REGULATOR"/>
    <property type="match status" value="1"/>
</dbReference>
<dbReference type="InterPro" id="IPR036390">
    <property type="entry name" value="WH_DNA-bd_sf"/>
</dbReference>
<sequence length="123" mass="14294">MFGDPKEKALKKLRKELRAGTYSFIILSILEDKGDMHGYAIRKEFEKLSDGKIVPSEGTLYDLLKSLEKYKLIEGFWAEVGGRARKYYRITPLGKKVLGELRKEVEFVNRIMKKLMGDEFGWN</sequence>
<dbReference type="InterPro" id="IPR052509">
    <property type="entry name" value="Metal_resp_DNA-bind_regulator"/>
</dbReference>
<feature type="domain" description="Transcription regulator PadR N-terminal" evidence="1">
    <location>
        <begin position="26"/>
        <end position="99"/>
    </location>
</feature>
<dbReference type="HOGENOM" id="CLU_063440_3_3_2"/>
<dbReference type="EMBL" id="CP006965">
    <property type="protein sequence ID" value="AHF81103.1"/>
    <property type="molecule type" value="Genomic_DNA"/>
</dbReference>
<dbReference type="KEGG" id="ths:TES1_1728"/>